<keyword evidence="9" id="KW-0325">Glycoprotein</keyword>
<evidence type="ECO:0000313" key="13">
    <source>
        <dbReference type="EMBL" id="CAH2273789.1"/>
    </source>
</evidence>
<reference evidence="13" key="1">
    <citation type="submission" date="2022-03" db="EMBL/GenBank/DDBJ databases">
        <authorList>
            <person name="Alioto T."/>
            <person name="Alioto T."/>
            <person name="Gomez Garrido J."/>
        </authorList>
    </citation>
    <scope>NUCLEOTIDE SEQUENCE</scope>
</reference>
<dbReference type="InterPro" id="IPR001839">
    <property type="entry name" value="TGF-b_C"/>
</dbReference>
<dbReference type="Pfam" id="PF00688">
    <property type="entry name" value="TGFb_propeptide"/>
    <property type="match status" value="1"/>
</dbReference>
<feature type="non-terminal residue" evidence="13">
    <location>
        <position position="1"/>
    </location>
</feature>
<sequence>LWKMVAGIQIKTYLFFCCCISLNTITSDHLLENEVHSSFVQRRLKGHQRSEIQREILSILGLRHRPRPNLHERKMSAPLFMMNLYGALTVPKENEDGFSYIEKLFPTFTTDAPPLLSFQERNFLLNTNMVMSFVNLVENDIEFYQKWFRKEFKFDLDEIPHNEEIISAEFRLFKDHVLLNKTFQMTIYQVLALNQDKDPELLQLDSQTISGLDKGWLIFDITATSIQWVTNPDCNLGLQLSVETLDGQSVDPRHIGVIGRNGSQDKQPFMVTFFKSSEIHLRSIRSTSSKIRNQERAKTLKVQDNPPLPNVSESFLSSTLNSNRFKRHACKRHELYVSFRDLGWQDWIIAPEGYAAFYCEGECAFPLNSHMNATNHAIVQTLVHFINPGVVPRPCCVPTELIEISVLFFDDNSNVILKKYKNMVVRSCGCH</sequence>
<dbReference type="InterPro" id="IPR015615">
    <property type="entry name" value="TGF-beta-rel"/>
</dbReference>
<comment type="similarity">
    <text evidence="2 11">Belongs to the TGF-beta family.</text>
</comment>
<dbReference type="Pfam" id="PF00019">
    <property type="entry name" value="TGF_beta"/>
    <property type="match status" value="1"/>
</dbReference>
<keyword evidence="8" id="KW-1015">Disulfide bond</keyword>
<accession>A0AAD1VW60</accession>
<dbReference type="Gene3D" id="2.60.120.970">
    <property type="match status" value="1"/>
</dbReference>
<evidence type="ECO:0000256" key="4">
    <source>
        <dbReference type="ARBA" id="ARBA00022525"/>
    </source>
</evidence>
<organism evidence="13 14">
    <name type="scientific">Pelobates cultripes</name>
    <name type="common">Western spadefoot toad</name>
    <dbReference type="NCBI Taxonomy" id="61616"/>
    <lineage>
        <taxon>Eukaryota</taxon>
        <taxon>Metazoa</taxon>
        <taxon>Chordata</taxon>
        <taxon>Craniata</taxon>
        <taxon>Vertebrata</taxon>
        <taxon>Euteleostomi</taxon>
        <taxon>Amphibia</taxon>
        <taxon>Batrachia</taxon>
        <taxon>Anura</taxon>
        <taxon>Pelobatoidea</taxon>
        <taxon>Pelobatidae</taxon>
        <taxon>Pelobates</taxon>
    </lineage>
</organism>
<evidence type="ECO:0000256" key="7">
    <source>
        <dbReference type="ARBA" id="ARBA00023030"/>
    </source>
</evidence>
<protein>
    <submittedName>
        <fullName evidence="13">Bone morphogenetic 7</fullName>
    </submittedName>
</protein>
<dbReference type="InterPro" id="IPR001111">
    <property type="entry name" value="TGF-b_propeptide"/>
</dbReference>
<dbReference type="CDD" id="cd13761">
    <property type="entry name" value="TGF_beta_BMP5_like"/>
    <property type="match status" value="1"/>
</dbReference>
<dbReference type="GO" id="GO:0005125">
    <property type="term" value="F:cytokine activity"/>
    <property type="evidence" value="ECO:0007669"/>
    <property type="project" value="UniProtKB-KW"/>
</dbReference>
<dbReference type="SUPFAM" id="SSF57501">
    <property type="entry name" value="Cystine-knot cytokines"/>
    <property type="match status" value="1"/>
</dbReference>
<keyword evidence="3" id="KW-0202">Cytokine</keyword>
<keyword evidence="10" id="KW-0891">Chondrogenesis</keyword>
<evidence type="ECO:0000256" key="11">
    <source>
        <dbReference type="RuleBase" id="RU000354"/>
    </source>
</evidence>
<dbReference type="GO" id="GO:0005615">
    <property type="term" value="C:extracellular space"/>
    <property type="evidence" value="ECO:0007669"/>
    <property type="project" value="UniProtKB-KW"/>
</dbReference>
<dbReference type="GO" id="GO:0001503">
    <property type="term" value="P:ossification"/>
    <property type="evidence" value="ECO:0007669"/>
    <property type="project" value="UniProtKB-KW"/>
</dbReference>
<feature type="domain" description="TGF-beta family profile" evidence="12">
    <location>
        <begin position="313"/>
        <end position="431"/>
    </location>
</feature>
<dbReference type="Proteomes" id="UP001295444">
    <property type="component" value="Chromosome 03"/>
</dbReference>
<dbReference type="GO" id="GO:0051216">
    <property type="term" value="P:cartilage development"/>
    <property type="evidence" value="ECO:0007669"/>
    <property type="project" value="UniProtKB-KW"/>
</dbReference>
<dbReference type="EMBL" id="OW240914">
    <property type="protein sequence ID" value="CAH2273789.1"/>
    <property type="molecule type" value="Genomic_DNA"/>
</dbReference>
<evidence type="ECO:0000256" key="2">
    <source>
        <dbReference type="ARBA" id="ARBA00006656"/>
    </source>
</evidence>
<dbReference type="GO" id="GO:0008083">
    <property type="term" value="F:growth factor activity"/>
    <property type="evidence" value="ECO:0007669"/>
    <property type="project" value="UniProtKB-KW"/>
</dbReference>
<evidence type="ECO:0000259" key="12">
    <source>
        <dbReference type="PROSITE" id="PS51362"/>
    </source>
</evidence>
<evidence type="ECO:0000256" key="3">
    <source>
        <dbReference type="ARBA" id="ARBA00022514"/>
    </source>
</evidence>
<keyword evidence="6" id="KW-0892">Osteogenesis</keyword>
<name>A0AAD1VW60_PELCU</name>
<evidence type="ECO:0000313" key="14">
    <source>
        <dbReference type="Proteomes" id="UP001295444"/>
    </source>
</evidence>
<dbReference type="GO" id="GO:0030509">
    <property type="term" value="P:BMP signaling pathway"/>
    <property type="evidence" value="ECO:0007669"/>
    <property type="project" value="TreeGrafter"/>
</dbReference>
<evidence type="ECO:0000256" key="9">
    <source>
        <dbReference type="ARBA" id="ARBA00023180"/>
    </source>
</evidence>
<evidence type="ECO:0000256" key="5">
    <source>
        <dbReference type="ARBA" id="ARBA00022729"/>
    </source>
</evidence>
<dbReference type="SMART" id="SM00204">
    <property type="entry name" value="TGFB"/>
    <property type="match status" value="1"/>
</dbReference>
<dbReference type="AlphaFoldDB" id="A0AAD1VW60"/>
<proteinExistence type="inferred from homology"/>
<evidence type="ECO:0000256" key="8">
    <source>
        <dbReference type="ARBA" id="ARBA00023157"/>
    </source>
</evidence>
<evidence type="ECO:0000256" key="1">
    <source>
        <dbReference type="ARBA" id="ARBA00004613"/>
    </source>
</evidence>
<dbReference type="PANTHER" id="PTHR11848:SF291">
    <property type="entry name" value="BONE MORPHOGENETIC PROTEIN 7"/>
    <property type="match status" value="1"/>
</dbReference>
<dbReference type="PROSITE" id="PS00250">
    <property type="entry name" value="TGF_BETA_1"/>
    <property type="match status" value="1"/>
</dbReference>
<evidence type="ECO:0000256" key="6">
    <source>
        <dbReference type="ARBA" id="ARBA00022855"/>
    </source>
</evidence>
<dbReference type="InterPro" id="IPR017948">
    <property type="entry name" value="TGFb_CS"/>
</dbReference>
<dbReference type="FunFam" id="2.10.90.10:FF:000003">
    <property type="entry name" value="Bone morphogenetic protein 5"/>
    <property type="match status" value="1"/>
</dbReference>
<gene>
    <name evidence="13" type="ORF">PECUL_23A041523</name>
</gene>
<keyword evidence="5" id="KW-0732">Signal</keyword>
<keyword evidence="7 11" id="KW-0339">Growth factor</keyword>
<dbReference type="Gene3D" id="2.10.90.10">
    <property type="entry name" value="Cystine-knot cytokines"/>
    <property type="match status" value="1"/>
</dbReference>
<evidence type="ECO:0000256" key="10">
    <source>
        <dbReference type="ARBA" id="ARBA00023188"/>
    </source>
</evidence>
<dbReference type="PANTHER" id="PTHR11848">
    <property type="entry name" value="TGF-BETA FAMILY"/>
    <property type="match status" value="1"/>
</dbReference>
<keyword evidence="4" id="KW-0964">Secreted</keyword>
<dbReference type="InterPro" id="IPR029034">
    <property type="entry name" value="Cystine-knot_cytokine"/>
</dbReference>
<dbReference type="PROSITE" id="PS51362">
    <property type="entry name" value="TGF_BETA_2"/>
    <property type="match status" value="1"/>
</dbReference>
<keyword evidence="14" id="KW-1185">Reference proteome</keyword>
<comment type="subcellular location">
    <subcellularLocation>
        <location evidence="1">Secreted</location>
    </subcellularLocation>
</comment>